<organism evidence="3 4">
    <name type="scientific">Stachybotrys elegans</name>
    <dbReference type="NCBI Taxonomy" id="80388"/>
    <lineage>
        <taxon>Eukaryota</taxon>
        <taxon>Fungi</taxon>
        <taxon>Dikarya</taxon>
        <taxon>Ascomycota</taxon>
        <taxon>Pezizomycotina</taxon>
        <taxon>Sordariomycetes</taxon>
        <taxon>Hypocreomycetidae</taxon>
        <taxon>Hypocreales</taxon>
        <taxon>Stachybotryaceae</taxon>
        <taxon>Stachybotrys</taxon>
    </lineage>
</organism>
<protein>
    <submittedName>
        <fullName evidence="3">Uncharacterized protein</fullName>
    </submittedName>
</protein>
<evidence type="ECO:0000256" key="1">
    <source>
        <dbReference type="SAM" id="MobiDB-lite"/>
    </source>
</evidence>
<feature type="compositionally biased region" description="Gly residues" evidence="1">
    <location>
        <begin position="59"/>
        <end position="72"/>
    </location>
</feature>
<comment type="caution">
    <text evidence="3">The sequence shown here is derived from an EMBL/GenBank/DDBJ whole genome shotgun (WGS) entry which is preliminary data.</text>
</comment>
<evidence type="ECO:0000313" key="3">
    <source>
        <dbReference type="EMBL" id="KAH7328539.1"/>
    </source>
</evidence>
<feature type="compositionally biased region" description="Basic and acidic residues" evidence="1">
    <location>
        <begin position="49"/>
        <end position="58"/>
    </location>
</feature>
<name>A0A8K0T7G1_9HYPO</name>
<feature type="chain" id="PRO_5035474337" evidence="2">
    <location>
        <begin position="29"/>
        <end position="163"/>
    </location>
</feature>
<proteinExistence type="predicted"/>
<feature type="signal peptide" evidence="2">
    <location>
        <begin position="1"/>
        <end position="28"/>
    </location>
</feature>
<sequence length="163" mass="18030">MSLPRAHMAAHRLQCIQGFLMSLGLGAAEPVMEPSRQLVRRPSPSAVRTGRDKEKGEGVLEGGPGGLANGGGSRYGAGWPQNRHIDIRIFCTPYMLEPQYAAMVHHPEQGPPARRWRPFDASTDQHGKRCCWTLKAMTAKMGHSRRWGISKITQTKPVHKGEI</sequence>
<dbReference type="EMBL" id="JAGPNK010000001">
    <property type="protein sequence ID" value="KAH7328539.1"/>
    <property type="molecule type" value="Genomic_DNA"/>
</dbReference>
<accession>A0A8K0T7G1</accession>
<evidence type="ECO:0000313" key="4">
    <source>
        <dbReference type="Proteomes" id="UP000813444"/>
    </source>
</evidence>
<evidence type="ECO:0000256" key="2">
    <source>
        <dbReference type="SAM" id="SignalP"/>
    </source>
</evidence>
<keyword evidence="2" id="KW-0732">Signal</keyword>
<feature type="region of interest" description="Disordered" evidence="1">
    <location>
        <begin position="34"/>
        <end position="72"/>
    </location>
</feature>
<dbReference type="AlphaFoldDB" id="A0A8K0T7G1"/>
<gene>
    <name evidence="3" type="ORF">B0I35DRAFT_20685</name>
</gene>
<reference evidence="3" key="1">
    <citation type="journal article" date="2021" name="Nat. Commun.">
        <title>Genetic determinants of endophytism in the Arabidopsis root mycobiome.</title>
        <authorList>
            <person name="Mesny F."/>
            <person name="Miyauchi S."/>
            <person name="Thiergart T."/>
            <person name="Pickel B."/>
            <person name="Atanasova L."/>
            <person name="Karlsson M."/>
            <person name="Huettel B."/>
            <person name="Barry K.W."/>
            <person name="Haridas S."/>
            <person name="Chen C."/>
            <person name="Bauer D."/>
            <person name="Andreopoulos W."/>
            <person name="Pangilinan J."/>
            <person name="LaButti K."/>
            <person name="Riley R."/>
            <person name="Lipzen A."/>
            <person name="Clum A."/>
            <person name="Drula E."/>
            <person name="Henrissat B."/>
            <person name="Kohler A."/>
            <person name="Grigoriev I.V."/>
            <person name="Martin F.M."/>
            <person name="Hacquard S."/>
        </authorList>
    </citation>
    <scope>NUCLEOTIDE SEQUENCE</scope>
    <source>
        <strain evidence="3">MPI-CAGE-CH-0235</strain>
    </source>
</reference>
<dbReference type="Proteomes" id="UP000813444">
    <property type="component" value="Unassembled WGS sequence"/>
</dbReference>
<keyword evidence="4" id="KW-1185">Reference proteome</keyword>